<reference evidence="3 4" key="1">
    <citation type="submission" date="2021-07" db="EMBL/GenBank/DDBJ databases">
        <title>A novel Jannaschia species isolated from marine dinoflagellate Ceratoperidinium margalefii.</title>
        <authorList>
            <person name="Jiang Y."/>
            <person name="Li Z."/>
        </authorList>
    </citation>
    <scope>NUCLEOTIDE SEQUENCE [LARGE SCALE GENOMIC DNA]</scope>
    <source>
        <strain evidence="3 4">J12C1-MA-4</strain>
    </source>
</reference>
<gene>
    <name evidence="3" type="ORF">KYE46_07650</name>
</gene>
<keyword evidence="4" id="KW-1185">Reference proteome</keyword>
<evidence type="ECO:0000313" key="4">
    <source>
        <dbReference type="Proteomes" id="UP000825009"/>
    </source>
</evidence>
<dbReference type="Pfam" id="PF13410">
    <property type="entry name" value="GST_C_2"/>
    <property type="match status" value="1"/>
</dbReference>
<evidence type="ECO:0000313" key="3">
    <source>
        <dbReference type="EMBL" id="QXT41079.1"/>
    </source>
</evidence>
<proteinExistence type="predicted"/>
<dbReference type="EMBL" id="CP079194">
    <property type="protein sequence ID" value="QXT41079.1"/>
    <property type="molecule type" value="Genomic_DNA"/>
</dbReference>
<dbReference type="RefSeq" id="WP_219004676.1">
    <property type="nucleotide sequence ID" value="NZ_CP079194.1"/>
</dbReference>
<protein>
    <submittedName>
        <fullName evidence="3">Glutathione S-transferase family protein</fullName>
    </submittedName>
</protein>
<organism evidence="3 4">
    <name type="scientific">Gymnodinialimonas ceratoperidinii</name>
    <dbReference type="NCBI Taxonomy" id="2856823"/>
    <lineage>
        <taxon>Bacteria</taxon>
        <taxon>Pseudomonadati</taxon>
        <taxon>Pseudomonadota</taxon>
        <taxon>Alphaproteobacteria</taxon>
        <taxon>Rhodobacterales</taxon>
        <taxon>Paracoccaceae</taxon>
        <taxon>Gymnodinialimonas</taxon>
    </lineage>
</organism>
<dbReference type="AlphaFoldDB" id="A0A8F6YBL1"/>
<dbReference type="Pfam" id="PF13409">
    <property type="entry name" value="GST_N_2"/>
    <property type="match status" value="1"/>
</dbReference>
<dbReference type="InterPro" id="IPR040079">
    <property type="entry name" value="Glutathione_S-Trfase"/>
</dbReference>
<accession>A0A8F6YBL1</accession>
<dbReference type="PROSITE" id="PS50404">
    <property type="entry name" value="GST_NTER"/>
    <property type="match status" value="1"/>
</dbReference>
<dbReference type="PANTHER" id="PTHR44051">
    <property type="entry name" value="GLUTATHIONE S-TRANSFERASE-RELATED"/>
    <property type="match status" value="1"/>
</dbReference>
<evidence type="ECO:0000259" key="1">
    <source>
        <dbReference type="PROSITE" id="PS50404"/>
    </source>
</evidence>
<dbReference type="InterPro" id="IPR010987">
    <property type="entry name" value="Glutathione-S-Trfase_C-like"/>
</dbReference>
<dbReference type="CDD" id="cd03057">
    <property type="entry name" value="GST_N_Beta"/>
    <property type="match status" value="1"/>
</dbReference>
<dbReference type="KEGG" id="gce:KYE46_07650"/>
<sequence>MTTLCYAKKTCSVGIHVLMEELGLPYDLKIVDFSKKEQKTPEYLKLNPKGKVAALVRDDGSVITEYAAIAMYLALENPEKNLMPTDTEGMIRTLEAMDFVIGTVHMLSWRMYRRPDAYSDIPEAIEQLKERGKDAMLAALDVVDQQLEGKEWMMGDTFTIADTALYYNEYWAADVAGWDLPPNVKAHYERMKQRPSVKANRELEGAD</sequence>
<dbReference type="SFLD" id="SFLDG01150">
    <property type="entry name" value="Main.1:_Beta-like"/>
    <property type="match status" value="1"/>
</dbReference>
<dbReference type="InterPro" id="IPR004045">
    <property type="entry name" value="Glutathione_S-Trfase_N"/>
</dbReference>
<dbReference type="PANTHER" id="PTHR44051:SF8">
    <property type="entry name" value="GLUTATHIONE S-TRANSFERASE GSTA"/>
    <property type="match status" value="1"/>
</dbReference>
<dbReference type="SFLD" id="SFLDG00358">
    <property type="entry name" value="Main_(cytGST)"/>
    <property type="match status" value="1"/>
</dbReference>
<name>A0A8F6YBL1_9RHOB</name>
<dbReference type="Proteomes" id="UP000825009">
    <property type="component" value="Chromosome"/>
</dbReference>
<dbReference type="PROSITE" id="PS50405">
    <property type="entry name" value="GST_CTER"/>
    <property type="match status" value="1"/>
</dbReference>
<evidence type="ECO:0000259" key="2">
    <source>
        <dbReference type="PROSITE" id="PS50405"/>
    </source>
</evidence>
<dbReference type="SFLD" id="SFLDS00019">
    <property type="entry name" value="Glutathione_Transferase_(cytos"/>
    <property type="match status" value="1"/>
</dbReference>
<feature type="domain" description="GST N-terminal" evidence="1">
    <location>
        <begin position="1"/>
        <end position="81"/>
    </location>
</feature>
<feature type="domain" description="GST C-terminal" evidence="2">
    <location>
        <begin position="86"/>
        <end position="207"/>
    </location>
</feature>